<dbReference type="GeneID" id="87839465"/>
<keyword evidence="1" id="KW-0812">Transmembrane</keyword>
<organism evidence="2 3">
    <name type="scientific">Chaetomium fimeti</name>
    <dbReference type="NCBI Taxonomy" id="1854472"/>
    <lineage>
        <taxon>Eukaryota</taxon>
        <taxon>Fungi</taxon>
        <taxon>Dikarya</taxon>
        <taxon>Ascomycota</taxon>
        <taxon>Pezizomycotina</taxon>
        <taxon>Sordariomycetes</taxon>
        <taxon>Sordariomycetidae</taxon>
        <taxon>Sordariales</taxon>
        <taxon>Chaetomiaceae</taxon>
        <taxon>Chaetomium</taxon>
    </lineage>
</organism>
<gene>
    <name evidence="2" type="ORF">B0H64DRAFT_377155</name>
</gene>
<evidence type="ECO:0000256" key="1">
    <source>
        <dbReference type="SAM" id="Phobius"/>
    </source>
</evidence>
<accession>A0AAE0LPI9</accession>
<dbReference type="PANTHER" id="PTHR37490">
    <property type="entry name" value="EXPRESSED PROTEIN"/>
    <property type="match status" value="1"/>
</dbReference>
<proteinExistence type="predicted"/>
<name>A0AAE0LPI9_9PEZI</name>
<sequence>MPTRSGRRVPSILIPVAVIMVFLGLQFHLQWDWPSYITQSIKKPPAAGIVVASLRSEDTSWVHRHLPNWSRSVYIVDDPTAEFTVPKNKGREAMVYLTHIINTYDHLLPATIFIHASRFAWHNDDPDYDALATLHHLQLPHIQSAGYVNLRCVWVLGCPVEIHPHADAAPSTDLTPGDGGAADGRKLTTKEVFKRAFEELLPGVEVPREVGVACCSQFAVSREAVRARPREEYVRWREWLVQTPLGDDLSGRVLEYMWHIIFGKEAVFCPSAAECYCNLYGLCDLSCKENGCDGRYVLPKYATLPEGWPRVGWSGEERNFTGPD</sequence>
<dbReference type="PANTHER" id="PTHR37490:SF3">
    <property type="entry name" value="DUF3431 DOMAIN CONTAINING PROTEIN"/>
    <property type="match status" value="1"/>
</dbReference>
<dbReference type="Proteomes" id="UP001278766">
    <property type="component" value="Unassembled WGS sequence"/>
</dbReference>
<evidence type="ECO:0000313" key="3">
    <source>
        <dbReference type="Proteomes" id="UP001278766"/>
    </source>
</evidence>
<keyword evidence="3" id="KW-1185">Reference proteome</keyword>
<dbReference type="Pfam" id="PF11913">
    <property type="entry name" value="DUF3431"/>
    <property type="match status" value="1"/>
</dbReference>
<dbReference type="EMBL" id="JAUEPN010000007">
    <property type="protein sequence ID" value="KAK3292652.1"/>
    <property type="molecule type" value="Genomic_DNA"/>
</dbReference>
<protein>
    <submittedName>
        <fullName evidence="2">Uncharacterized protein</fullName>
    </submittedName>
</protein>
<feature type="transmembrane region" description="Helical" evidence="1">
    <location>
        <begin position="12"/>
        <end position="31"/>
    </location>
</feature>
<keyword evidence="1" id="KW-1133">Transmembrane helix</keyword>
<dbReference type="RefSeq" id="XP_062656166.1">
    <property type="nucleotide sequence ID" value="XM_062802517.1"/>
</dbReference>
<reference evidence="2" key="1">
    <citation type="journal article" date="2023" name="Mol. Phylogenet. Evol.">
        <title>Genome-scale phylogeny and comparative genomics of the fungal order Sordariales.</title>
        <authorList>
            <person name="Hensen N."/>
            <person name="Bonometti L."/>
            <person name="Westerberg I."/>
            <person name="Brannstrom I.O."/>
            <person name="Guillou S."/>
            <person name="Cros-Aarteil S."/>
            <person name="Calhoun S."/>
            <person name="Haridas S."/>
            <person name="Kuo A."/>
            <person name="Mondo S."/>
            <person name="Pangilinan J."/>
            <person name="Riley R."/>
            <person name="LaButti K."/>
            <person name="Andreopoulos B."/>
            <person name="Lipzen A."/>
            <person name="Chen C."/>
            <person name="Yan M."/>
            <person name="Daum C."/>
            <person name="Ng V."/>
            <person name="Clum A."/>
            <person name="Steindorff A."/>
            <person name="Ohm R.A."/>
            <person name="Martin F."/>
            <person name="Silar P."/>
            <person name="Natvig D.O."/>
            <person name="Lalanne C."/>
            <person name="Gautier V."/>
            <person name="Ament-Velasquez S.L."/>
            <person name="Kruys A."/>
            <person name="Hutchinson M.I."/>
            <person name="Powell A.J."/>
            <person name="Barry K."/>
            <person name="Miller A.N."/>
            <person name="Grigoriev I.V."/>
            <person name="Debuchy R."/>
            <person name="Gladieux P."/>
            <person name="Hiltunen Thoren M."/>
            <person name="Johannesson H."/>
        </authorList>
    </citation>
    <scope>NUCLEOTIDE SEQUENCE</scope>
    <source>
        <strain evidence="2">CBS 168.71</strain>
    </source>
</reference>
<dbReference type="InterPro" id="IPR021838">
    <property type="entry name" value="DUF3431"/>
</dbReference>
<comment type="caution">
    <text evidence="2">The sequence shown here is derived from an EMBL/GenBank/DDBJ whole genome shotgun (WGS) entry which is preliminary data.</text>
</comment>
<evidence type="ECO:0000313" key="2">
    <source>
        <dbReference type="EMBL" id="KAK3292652.1"/>
    </source>
</evidence>
<dbReference type="AlphaFoldDB" id="A0AAE0LPI9"/>
<reference evidence="2" key="2">
    <citation type="submission" date="2023-06" db="EMBL/GenBank/DDBJ databases">
        <authorList>
            <consortium name="Lawrence Berkeley National Laboratory"/>
            <person name="Haridas S."/>
            <person name="Hensen N."/>
            <person name="Bonometti L."/>
            <person name="Westerberg I."/>
            <person name="Brannstrom I.O."/>
            <person name="Guillou S."/>
            <person name="Cros-Aarteil S."/>
            <person name="Calhoun S."/>
            <person name="Kuo A."/>
            <person name="Mondo S."/>
            <person name="Pangilinan J."/>
            <person name="Riley R."/>
            <person name="Labutti K."/>
            <person name="Andreopoulos B."/>
            <person name="Lipzen A."/>
            <person name="Chen C."/>
            <person name="Yanf M."/>
            <person name="Daum C."/>
            <person name="Ng V."/>
            <person name="Clum A."/>
            <person name="Steindorff A."/>
            <person name="Ohm R."/>
            <person name="Martin F."/>
            <person name="Silar P."/>
            <person name="Natvig D."/>
            <person name="Lalanne C."/>
            <person name="Gautier V."/>
            <person name="Ament-Velasquez S.L."/>
            <person name="Kruys A."/>
            <person name="Hutchinson M.I."/>
            <person name="Powell A.J."/>
            <person name="Barry K."/>
            <person name="Miller A.N."/>
            <person name="Grigoriev I.V."/>
            <person name="Debuchy R."/>
            <person name="Gladieux P."/>
            <person name="Thoren M.H."/>
            <person name="Johannesson H."/>
        </authorList>
    </citation>
    <scope>NUCLEOTIDE SEQUENCE</scope>
    <source>
        <strain evidence="2">CBS 168.71</strain>
    </source>
</reference>
<keyword evidence="1" id="KW-0472">Membrane</keyword>